<dbReference type="Gene3D" id="3.90.780.10">
    <property type="entry name" value="5'-Nucleotidase, C-terminal domain"/>
    <property type="match status" value="1"/>
</dbReference>
<sequence>MKQTLRLRKFQGLGVFATATALLVSGLVPSAHAEIYSAPGAPTNVTSYIGARGVVVKWTAPVNVTPAITGYVISAGAGSCPIYVPAQNHSVATMPVVVGQPAGTPTVQAVNAYGFSKPGVSKQSFTAVQLAGVSSASNRSVQILQFSDFHGAIETGNSFGTPLFVSNFAADRAAAAATFTVAAGDNIGAAPPISTEFEEMPTIESMNLMKVDASSFGNHEHDRNLAHLQKVIGASDFQWVVANYPAASMAALKSGEKAAKPYTIINRGGIKIGVVGANTPETIEQVFPGNLDYTDASGKKATIEIDPGVVGINKSIVDAKEAGAEIVIVVIHQGWTENSDGVAKGLFNSLSAQIKGAAAIYGGHSHQTFSTLIPTSSRGQAPVLLGQVRNSGVEYTRSQICIKNNKIVGSSLQHVLKAAAPTINTGVVSTVTTQDATAAALVKKYKDQLTAKLDVKIGSVSGLFPRGGTPAVERSGENPMGIYIADLLRAKYKTDFAISNGGGIRDTFPAKTYIPANTALVRTGSGPLDVTLGDALTVYPFGNQVATTVVTGTNLWAALENGVGGNYPSDGRFPQISGFKFTFDSSKPLGARIVTVTKNDGTPIAKDSTEYTLTTLDFIIYGGDGYLNVFSPAKAKVKGALLDVFVDALKADMAAGKVTQVPALDGRVKKVG</sequence>
<dbReference type="InterPro" id="IPR004843">
    <property type="entry name" value="Calcineurin-like_PHP"/>
</dbReference>
<dbReference type="PRINTS" id="PR01607">
    <property type="entry name" value="APYRASEFAMLY"/>
</dbReference>
<organism evidence="4">
    <name type="scientific">freshwater metagenome</name>
    <dbReference type="NCBI Taxonomy" id="449393"/>
    <lineage>
        <taxon>unclassified sequences</taxon>
        <taxon>metagenomes</taxon>
        <taxon>ecological metagenomes</taxon>
    </lineage>
</organism>
<dbReference type="Pfam" id="PF00149">
    <property type="entry name" value="Metallophos"/>
    <property type="match status" value="1"/>
</dbReference>
<dbReference type="InterPro" id="IPR036116">
    <property type="entry name" value="FN3_sf"/>
</dbReference>
<dbReference type="Pfam" id="PF02872">
    <property type="entry name" value="5_nucleotid_C"/>
    <property type="match status" value="1"/>
</dbReference>
<dbReference type="Gene3D" id="3.60.21.10">
    <property type="match status" value="1"/>
</dbReference>
<dbReference type="GO" id="GO:0009166">
    <property type="term" value="P:nucleotide catabolic process"/>
    <property type="evidence" value="ECO:0007669"/>
    <property type="project" value="InterPro"/>
</dbReference>
<dbReference type="InterPro" id="IPR008334">
    <property type="entry name" value="5'-Nucleotdase_C"/>
</dbReference>
<feature type="domain" description="Calcineurin-like phosphoesterase" evidence="2">
    <location>
        <begin position="143"/>
        <end position="367"/>
    </location>
</feature>
<dbReference type="InterPro" id="IPR029052">
    <property type="entry name" value="Metallo-depent_PP-like"/>
</dbReference>
<dbReference type="SUPFAM" id="SSF55816">
    <property type="entry name" value="5'-nucleotidase (syn. UDP-sugar hydrolase), C-terminal domain"/>
    <property type="match status" value="1"/>
</dbReference>
<dbReference type="PANTHER" id="PTHR11575:SF24">
    <property type="entry name" value="5'-NUCLEOTIDASE"/>
    <property type="match status" value="1"/>
</dbReference>
<dbReference type="InterPro" id="IPR003961">
    <property type="entry name" value="FN3_dom"/>
</dbReference>
<dbReference type="InterPro" id="IPR006179">
    <property type="entry name" value="5_nucleotidase/apyrase"/>
</dbReference>
<reference evidence="4" key="1">
    <citation type="submission" date="2020-05" db="EMBL/GenBank/DDBJ databases">
        <authorList>
            <person name="Chiriac C."/>
            <person name="Salcher M."/>
            <person name="Ghai R."/>
            <person name="Kavagutti S V."/>
        </authorList>
    </citation>
    <scope>NUCLEOTIDE SEQUENCE</scope>
</reference>
<name>A0A6J7VUU7_9ZZZZ</name>
<evidence type="ECO:0000256" key="1">
    <source>
        <dbReference type="ARBA" id="ARBA00022729"/>
    </source>
</evidence>
<dbReference type="EMBL" id="CAFBRV010000100">
    <property type="protein sequence ID" value="CAB5119265.1"/>
    <property type="molecule type" value="Genomic_DNA"/>
</dbReference>
<dbReference type="SUPFAM" id="SSF49265">
    <property type="entry name" value="Fibronectin type III"/>
    <property type="match status" value="1"/>
</dbReference>
<evidence type="ECO:0000313" key="4">
    <source>
        <dbReference type="EMBL" id="CAB5119265.1"/>
    </source>
</evidence>
<dbReference type="SUPFAM" id="SSF56300">
    <property type="entry name" value="Metallo-dependent phosphatases"/>
    <property type="match status" value="1"/>
</dbReference>
<evidence type="ECO:0000259" key="2">
    <source>
        <dbReference type="Pfam" id="PF00149"/>
    </source>
</evidence>
<dbReference type="PANTHER" id="PTHR11575">
    <property type="entry name" value="5'-NUCLEOTIDASE-RELATED"/>
    <property type="match status" value="1"/>
</dbReference>
<proteinExistence type="predicted"/>
<dbReference type="GO" id="GO:0016787">
    <property type="term" value="F:hydrolase activity"/>
    <property type="evidence" value="ECO:0007669"/>
    <property type="project" value="InterPro"/>
</dbReference>
<dbReference type="AlphaFoldDB" id="A0A6J7VUU7"/>
<dbReference type="InterPro" id="IPR036907">
    <property type="entry name" value="5'-Nucleotdase_C_sf"/>
</dbReference>
<keyword evidence="1" id="KW-0732">Signal</keyword>
<protein>
    <submittedName>
        <fullName evidence="4">Unannotated protein</fullName>
    </submittedName>
</protein>
<accession>A0A6J7VUU7</accession>
<evidence type="ECO:0000259" key="3">
    <source>
        <dbReference type="Pfam" id="PF02872"/>
    </source>
</evidence>
<gene>
    <name evidence="4" type="ORF">UFOPK4410_00944</name>
</gene>
<dbReference type="CDD" id="cd00063">
    <property type="entry name" value="FN3"/>
    <property type="match status" value="1"/>
</dbReference>
<feature type="domain" description="5'-Nucleotidase C-terminal" evidence="3">
    <location>
        <begin position="466"/>
        <end position="629"/>
    </location>
</feature>